<dbReference type="Gene3D" id="3.40.30.110">
    <property type="match status" value="1"/>
</dbReference>
<dbReference type="EMBL" id="CYSD01000037">
    <property type="protein sequence ID" value="CUH79845.1"/>
    <property type="molecule type" value="Genomic_DNA"/>
</dbReference>
<dbReference type="STRING" id="928856.SAMN04488049_101114"/>
<evidence type="ECO:0000259" key="1">
    <source>
        <dbReference type="PROSITE" id="PS50405"/>
    </source>
</evidence>
<dbReference type="Pfam" id="PF13410">
    <property type="entry name" value="GST_C_2"/>
    <property type="match status" value="1"/>
</dbReference>
<dbReference type="SFLD" id="SFLDG01200">
    <property type="entry name" value="SUF1.1"/>
    <property type="match status" value="1"/>
</dbReference>
<sequence>MLTLLSHQGGGGLYSLSPFCTKAAYLLELSGQPWQREDFGDLTATPHHKLPVLRVGTDLIPDSEGIRRFLEGKGADFDAGLTAQQKAQSRQIIRMVDESLILRLICARWFEPAGWDALHQTIFAQAPKEIVEQFRAGVLAGLHFTGLTRFDKQERLLRLDQDLSALRVTLGDQPFLFGDQPTAADCSLAPMVEALTRFPTDPETAERAANHSALLSYSDRVAQRFALTLPVAA</sequence>
<dbReference type="PANTHER" id="PTHR12289:SF41">
    <property type="entry name" value="FAILED AXON CONNECTIONS-RELATED"/>
    <property type="match status" value="1"/>
</dbReference>
<dbReference type="GO" id="GO:0005737">
    <property type="term" value="C:cytoplasm"/>
    <property type="evidence" value="ECO:0007669"/>
    <property type="project" value="TreeGrafter"/>
</dbReference>
<dbReference type="InterPro" id="IPR036282">
    <property type="entry name" value="Glutathione-S-Trfase_C_sf"/>
</dbReference>
<dbReference type="OrthoDB" id="7664269at2"/>
<dbReference type="CDD" id="cd03193">
    <property type="entry name" value="GST_C_Metaxin"/>
    <property type="match status" value="1"/>
</dbReference>
<dbReference type="SFLD" id="SFLDS00019">
    <property type="entry name" value="Glutathione_Transferase_(cytos"/>
    <property type="match status" value="1"/>
</dbReference>
<dbReference type="RefSeq" id="WP_058290612.1">
    <property type="nucleotide sequence ID" value="NZ_CYSD01000037.1"/>
</dbReference>
<dbReference type="Proteomes" id="UP000052022">
    <property type="component" value="Unassembled WGS sequence"/>
</dbReference>
<feature type="domain" description="GST C-terminal" evidence="1">
    <location>
        <begin position="82"/>
        <end position="233"/>
    </location>
</feature>
<dbReference type="SUPFAM" id="SSF52833">
    <property type="entry name" value="Thioredoxin-like"/>
    <property type="match status" value="1"/>
</dbReference>
<proteinExistence type="predicted"/>
<gene>
    <name evidence="2" type="ORF">TRM7557_02604</name>
</gene>
<dbReference type="AlphaFoldDB" id="A0A0P1GEV2"/>
<keyword evidence="3" id="KW-1185">Reference proteome</keyword>
<dbReference type="Gene3D" id="1.20.1050.10">
    <property type="match status" value="1"/>
</dbReference>
<reference evidence="2 3" key="1">
    <citation type="submission" date="2015-09" db="EMBL/GenBank/DDBJ databases">
        <authorList>
            <consortium name="Swine Surveillance"/>
        </authorList>
    </citation>
    <scope>NUCLEOTIDE SEQUENCE [LARGE SCALE GENOMIC DNA]</scope>
    <source>
        <strain evidence="2 3">CECT 7557</strain>
    </source>
</reference>
<dbReference type="PANTHER" id="PTHR12289">
    <property type="entry name" value="METAXIN RELATED"/>
    <property type="match status" value="1"/>
</dbReference>
<dbReference type="InterPro" id="IPR040079">
    <property type="entry name" value="Glutathione_S-Trfase"/>
</dbReference>
<evidence type="ECO:0000313" key="3">
    <source>
        <dbReference type="Proteomes" id="UP000052022"/>
    </source>
</evidence>
<dbReference type="PROSITE" id="PS50405">
    <property type="entry name" value="GST_CTER"/>
    <property type="match status" value="1"/>
</dbReference>
<dbReference type="SUPFAM" id="SSF47616">
    <property type="entry name" value="GST C-terminal domain-like"/>
    <property type="match status" value="1"/>
</dbReference>
<dbReference type="InterPro" id="IPR036249">
    <property type="entry name" value="Thioredoxin-like_sf"/>
</dbReference>
<dbReference type="InterPro" id="IPR026928">
    <property type="entry name" value="FAX/IsoI-like"/>
</dbReference>
<dbReference type="InterPro" id="IPR012336">
    <property type="entry name" value="Thioredoxin-like_fold"/>
</dbReference>
<protein>
    <recommendedName>
        <fullName evidence="1">GST C-terminal domain-containing protein</fullName>
    </recommendedName>
</protein>
<accession>A0A0P1GEV2</accession>
<dbReference type="SFLD" id="SFLDG01180">
    <property type="entry name" value="SUF1"/>
    <property type="match status" value="1"/>
</dbReference>
<dbReference type="InterPro" id="IPR010987">
    <property type="entry name" value="Glutathione-S-Trfase_C-like"/>
</dbReference>
<dbReference type="Pfam" id="PF17172">
    <property type="entry name" value="GST_N_4"/>
    <property type="match status" value="1"/>
</dbReference>
<evidence type="ECO:0000313" key="2">
    <source>
        <dbReference type="EMBL" id="CUH79845.1"/>
    </source>
</evidence>
<name>A0A0P1GEV2_9RHOB</name>
<organism evidence="2 3">
    <name type="scientific">Tritonibacter multivorans</name>
    <dbReference type="NCBI Taxonomy" id="928856"/>
    <lineage>
        <taxon>Bacteria</taxon>
        <taxon>Pseudomonadati</taxon>
        <taxon>Pseudomonadota</taxon>
        <taxon>Alphaproteobacteria</taxon>
        <taxon>Rhodobacterales</taxon>
        <taxon>Paracoccaceae</taxon>
        <taxon>Tritonibacter</taxon>
    </lineage>
</organism>
<dbReference type="InterPro" id="IPR050931">
    <property type="entry name" value="Mito_Protein_Transport_Metaxin"/>
</dbReference>